<evidence type="ECO:0000313" key="3">
    <source>
        <dbReference type="Proteomes" id="UP000650524"/>
    </source>
</evidence>
<dbReference type="AlphaFoldDB" id="A0A8J6N4P2"/>
<name>A0A8J6N4P2_9DELT</name>
<dbReference type="PANTHER" id="PTHR34853">
    <property type="match status" value="1"/>
</dbReference>
<feature type="signal peptide" evidence="1">
    <location>
        <begin position="1"/>
        <end position="30"/>
    </location>
</feature>
<feature type="chain" id="PRO_5035309304" description="Alpha/beta hydrolase" evidence="1">
    <location>
        <begin position="31"/>
        <end position="409"/>
    </location>
</feature>
<gene>
    <name evidence="2" type="ORF">H8E19_16425</name>
</gene>
<dbReference type="Gene3D" id="3.40.50.1820">
    <property type="entry name" value="alpha/beta hydrolase"/>
    <property type="match status" value="1"/>
</dbReference>
<dbReference type="SUPFAM" id="SSF53474">
    <property type="entry name" value="alpha/beta-Hydrolases"/>
    <property type="match status" value="1"/>
</dbReference>
<dbReference type="GO" id="GO:0016042">
    <property type="term" value="P:lipid catabolic process"/>
    <property type="evidence" value="ECO:0007669"/>
    <property type="project" value="InterPro"/>
</dbReference>
<proteinExistence type="predicted"/>
<organism evidence="2 3">
    <name type="scientific">Candidatus Desulfacyla euxinica</name>
    <dbReference type="NCBI Taxonomy" id="2841693"/>
    <lineage>
        <taxon>Bacteria</taxon>
        <taxon>Deltaproteobacteria</taxon>
        <taxon>Candidatus Desulfacyla</taxon>
    </lineage>
</organism>
<dbReference type="PANTHER" id="PTHR34853:SF1">
    <property type="entry name" value="LIPASE 5"/>
    <property type="match status" value="1"/>
</dbReference>
<evidence type="ECO:0000313" key="2">
    <source>
        <dbReference type="EMBL" id="MBC8178990.1"/>
    </source>
</evidence>
<protein>
    <recommendedName>
        <fullName evidence="4">Alpha/beta hydrolase</fullName>
    </recommendedName>
</protein>
<dbReference type="InterPro" id="IPR029058">
    <property type="entry name" value="AB_hydrolase_fold"/>
</dbReference>
<dbReference type="EMBL" id="JACNJD010000335">
    <property type="protein sequence ID" value="MBC8178990.1"/>
    <property type="molecule type" value="Genomic_DNA"/>
</dbReference>
<comment type="caution">
    <text evidence="2">The sequence shown here is derived from an EMBL/GenBank/DDBJ whole genome shotgun (WGS) entry which is preliminary data.</text>
</comment>
<dbReference type="InterPro" id="IPR005152">
    <property type="entry name" value="Lipase_secreted"/>
</dbReference>
<keyword evidence="1" id="KW-0732">Signal</keyword>
<accession>A0A8J6N4P2</accession>
<sequence>MSVRRSGKFMASLVLAMALCLLLISGGCSDSSNDGGSAGKLVNSELSKEYTAQEVADAIKDGFSNTGIDVSEMIATSNAVKAYAIKYYTTDIDGELIIVSGLVAFPSPAAGEYPVVQYHHGTQFNNQDVPSNPDRSKEAIGCMAVFAGHGYITSLPDYIGQGKSKVKHPYLHIESEATSGADMLKAVKELCGELAVKNNSKLFILGLSQGGQATMAVQKYLETADSEQPFNLTASTPVAGPYDLPKAWNSWFTNPPGCSPLAAHLTLAYRYIYGFTDTLSELFLPPYDSQILSIDDGTHNGEEMYVMLPDTMKGLLQSDFINEVSAKTHPFYDAMEDNIIDNFAPITPTRLYHGKDDELVPYSYSVDSCNKMKAMGAVDIEVVDVGSGYSHVGSFVPSIVRAKFWFDTF</sequence>
<dbReference type="GO" id="GO:0004806">
    <property type="term" value="F:triacylglycerol lipase activity"/>
    <property type="evidence" value="ECO:0007669"/>
    <property type="project" value="InterPro"/>
</dbReference>
<dbReference type="Gene3D" id="1.10.260.160">
    <property type="match status" value="1"/>
</dbReference>
<dbReference type="Proteomes" id="UP000650524">
    <property type="component" value="Unassembled WGS sequence"/>
</dbReference>
<dbReference type="PROSITE" id="PS51257">
    <property type="entry name" value="PROKAR_LIPOPROTEIN"/>
    <property type="match status" value="1"/>
</dbReference>
<reference evidence="2 3" key="1">
    <citation type="submission" date="2020-08" db="EMBL/GenBank/DDBJ databases">
        <title>Bridging the membrane lipid divide: bacteria of the FCB group superphylum have the potential to synthesize archaeal ether lipids.</title>
        <authorList>
            <person name="Villanueva L."/>
            <person name="Von Meijenfeldt F.A.B."/>
            <person name="Westbye A.B."/>
            <person name="Yadav S."/>
            <person name="Hopmans E.C."/>
            <person name="Dutilh B.E."/>
            <person name="Sinninghe Damste J.S."/>
        </authorList>
    </citation>
    <scope>NUCLEOTIDE SEQUENCE [LARGE SCALE GENOMIC DNA]</scope>
    <source>
        <strain evidence="2">NIOZ-UU27</strain>
    </source>
</reference>
<evidence type="ECO:0008006" key="4">
    <source>
        <dbReference type="Google" id="ProtNLM"/>
    </source>
</evidence>
<evidence type="ECO:0000256" key="1">
    <source>
        <dbReference type="SAM" id="SignalP"/>
    </source>
</evidence>
<dbReference type="PIRSF" id="PIRSF029171">
    <property type="entry name" value="Esterase_LipA"/>
    <property type="match status" value="1"/>
</dbReference>